<name>A0ABD0NWL7_CIRMR</name>
<gene>
    <name evidence="2" type="ORF">M9458_040621</name>
</gene>
<feature type="region of interest" description="Disordered" evidence="1">
    <location>
        <begin position="1"/>
        <end position="25"/>
    </location>
</feature>
<comment type="caution">
    <text evidence="2">The sequence shown here is derived from an EMBL/GenBank/DDBJ whole genome shotgun (WGS) entry which is preliminary data.</text>
</comment>
<sequence>SKEEPKEAKEAKEVKEETPIQRRASGNVASLVQRISTYGIPAGGIGLQPHSQPRASKKSA</sequence>
<accession>A0ABD0NWL7</accession>
<protein>
    <submittedName>
        <fullName evidence="2">Uncharacterized protein</fullName>
    </submittedName>
</protein>
<dbReference type="Proteomes" id="UP001529510">
    <property type="component" value="Unassembled WGS sequence"/>
</dbReference>
<keyword evidence="3" id="KW-1185">Reference proteome</keyword>
<dbReference type="AlphaFoldDB" id="A0ABD0NWL7"/>
<evidence type="ECO:0000256" key="1">
    <source>
        <dbReference type="SAM" id="MobiDB-lite"/>
    </source>
</evidence>
<organism evidence="2 3">
    <name type="scientific">Cirrhinus mrigala</name>
    <name type="common">Mrigala</name>
    <dbReference type="NCBI Taxonomy" id="683832"/>
    <lineage>
        <taxon>Eukaryota</taxon>
        <taxon>Metazoa</taxon>
        <taxon>Chordata</taxon>
        <taxon>Craniata</taxon>
        <taxon>Vertebrata</taxon>
        <taxon>Euteleostomi</taxon>
        <taxon>Actinopterygii</taxon>
        <taxon>Neopterygii</taxon>
        <taxon>Teleostei</taxon>
        <taxon>Ostariophysi</taxon>
        <taxon>Cypriniformes</taxon>
        <taxon>Cyprinidae</taxon>
        <taxon>Labeoninae</taxon>
        <taxon>Labeonini</taxon>
        <taxon>Cirrhinus</taxon>
    </lineage>
</organism>
<reference evidence="2 3" key="1">
    <citation type="submission" date="2024-05" db="EMBL/GenBank/DDBJ databases">
        <title>Genome sequencing and assembly of Indian major carp, Cirrhinus mrigala (Hamilton, 1822).</title>
        <authorList>
            <person name="Mohindra V."/>
            <person name="Chowdhury L.M."/>
            <person name="Lal K."/>
            <person name="Jena J.K."/>
        </authorList>
    </citation>
    <scope>NUCLEOTIDE SEQUENCE [LARGE SCALE GENOMIC DNA]</scope>
    <source>
        <strain evidence="2">CM1030</strain>
        <tissue evidence="2">Blood</tissue>
    </source>
</reference>
<feature type="compositionally biased region" description="Basic and acidic residues" evidence="1">
    <location>
        <begin position="1"/>
        <end position="20"/>
    </location>
</feature>
<feature type="non-terminal residue" evidence="2">
    <location>
        <position position="1"/>
    </location>
</feature>
<feature type="region of interest" description="Disordered" evidence="1">
    <location>
        <begin position="40"/>
        <end position="60"/>
    </location>
</feature>
<dbReference type="EMBL" id="JAMKFB020000020">
    <property type="protein sequence ID" value="KAL0164868.1"/>
    <property type="molecule type" value="Genomic_DNA"/>
</dbReference>
<evidence type="ECO:0000313" key="3">
    <source>
        <dbReference type="Proteomes" id="UP001529510"/>
    </source>
</evidence>
<evidence type="ECO:0000313" key="2">
    <source>
        <dbReference type="EMBL" id="KAL0164868.1"/>
    </source>
</evidence>
<feature type="non-terminal residue" evidence="2">
    <location>
        <position position="60"/>
    </location>
</feature>
<proteinExistence type="predicted"/>